<evidence type="ECO:0008006" key="5">
    <source>
        <dbReference type="Google" id="ProtNLM"/>
    </source>
</evidence>
<proteinExistence type="predicted"/>
<dbReference type="Gene3D" id="2.60.120.10">
    <property type="entry name" value="Jelly Rolls"/>
    <property type="match status" value="1"/>
</dbReference>
<evidence type="ECO:0000313" key="4">
    <source>
        <dbReference type="Proteomes" id="UP000215459"/>
    </source>
</evidence>
<sequence length="267" mass="31177">MLRVKEGSSMAIQSCQQLQEFDDTRFVKKTLHKGYGNVVFLLHLLPGQELPAHTHSGKEVFLLGLQGRGSLWIGGDHYPVGCQDFIYCSDEDELRVYNDGTEGWSLYVVLSAKKEPENQQQVKEPIKRPPSLFPLSRHHHHALVMSRQLKHQKEEWTVLRKNLKKFWNQGGQQHFREEEEILLPTYSRYASVERPEILEMLMEHVRIRGQVEQILQGAGVPSKEILYNLGNLLESHVRKEERVVFPMMENEIPEREWHRLGELLSHE</sequence>
<dbReference type="Gene3D" id="1.20.120.520">
    <property type="entry name" value="nmb1532 protein domain like"/>
    <property type="match status" value="1"/>
</dbReference>
<feature type="domain" description="Cupin type-2" evidence="2">
    <location>
        <begin position="41"/>
        <end position="109"/>
    </location>
</feature>
<dbReference type="InterPro" id="IPR014710">
    <property type="entry name" value="RmlC-like_jellyroll"/>
</dbReference>
<dbReference type="InterPro" id="IPR011051">
    <property type="entry name" value="RmlC_Cupin_sf"/>
</dbReference>
<dbReference type="EMBL" id="NOWF01000010">
    <property type="protein sequence ID" value="OYD06663.1"/>
    <property type="molecule type" value="Genomic_DNA"/>
</dbReference>
<dbReference type="AlphaFoldDB" id="A0A235B314"/>
<evidence type="ECO:0000259" key="2">
    <source>
        <dbReference type="Pfam" id="PF07883"/>
    </source>
</evidence>
<dbReference type="Pfam" id="PF07883">
    <property type="entry name" value="Cupin_2"/>
    <property type="match status" value="1"/>
</dbReference>
<dbReference type="Proteomes" id="UP000215459">
    <property type="component" value="Unassembled WGS sequence"/>
</dbReference>
<name>A0A235B314_9BACL</name>
<accession>A0A235B314</accession>
<dbReference type="SUPFAM" id="SSF51182">
    <property type="entry name" value="RmlC-like cupins"/>
    <property type="match status" value="1"/>
</dbReference>
<dbReference type="InterPro" id="IPR013096">
    <property type="entry name" value="Cupin_2"/>
</dbReference>
<dbReference type="InterPro" id="IPR012312">
    <property type="entry name" value="Hemerythrin-like"/>
</dbReference>
<dbReference type="OrthoDB" id="9793254at2"/>
<protein>
    <recommendedName>
        <fullName evidence="5">Cupin domain-containing protein</fullName>
    </recommendedName>
</protein>
<reference evidence="3 4" key="1">
    <citation type="submission" date="2017-07" db="EMBL/GenBank/DDBJ databases">
        <title>The genome sequence of Paludifilum halophilum highlights mechanisms for microbial adaptation to high salt environemnts.</title>
        <authorList>
            <person name="Belbahri L."/>
        </authorList>
    </citation>
    <scope>NUCLEOTIDE SEQUENCE [LARGE SCALE GENOMIC DNA]</scope>
    <source>
        <strain evidence="3 4">DSM 102817</strain>
    </source>
</reference>
<dbReference type="Pfam" id="PF01814">
    <property type="entry name" value="Hemerythrin"/>
    <property type="match status" value="1"/>
</dbReference>
<comment type="caution">
    <text evidence="3">The sequence shown here is derived from an EMBL/GenBank/DDBJ whole genome shotgun (WGS) entry which is preliminary data.</text>
</comment>
<feature type="domain" description="Hemerythrin-like" evidence="1">
    <location>
        <begin position="136"/>
        <end position="247"/>
    </location>
</feature>
<keyword evidence="4" id="KW-1185">Reference proteome</keyword>
<evidence type="ECO:0000259" key="1">
    <source>
        <dbReference type="Pfam" id="PF01814"/>
    </source>
</evidence>
<evidence type="ECO:0000313" key="3">
    <source>
        <dbReference type="EMBL" id="OYD06663.1"/>
    </source>
</evidence>
<organism evidence="3 4">
    <name type="scientific">Paludifilum halophilum</name>
    <dbReference type="NCBI Taxonomy" id="1642702"/>
    <lineage>
        <taxon>Bacteria</taxon>
        <taxon>Bacillati</taxon>
        <taxon>Bacillota</taxon>
        <taxon>Bacilli</taxon>
        <taxon>Bacillales</taxon>
        <taxon>Thermoactinomycetaceae</taxon>
        <taxon>Paludifilum</taxon>
    </lineage>
</organism>
<gene>
    <name evidence="3" type="ORF">CHM34_15270</name>
</gene>